<name>A0ABP8RUG1_9PSEU</name>
<evidence type="ECO:0000313" key="2">
    <source>
        <dbReference type="EMBL" id="GAA4548787.1"/>
    </source>
</evidence>
<comment type="caution">
    <text evidence="2">The sequence shown here is derived from an EMBL/GenBank/DDBJ whole genome shotgun (WGS) entry which is preliminary data.</text>
</comment>
<accession>A0ABP8RUG1</accession>
<evidence type="ECO:0008006" key="4">
    <source>
        <dbReference type="Google" id="ProtNLM"/>
    </source>
</evidence>
<reference evidence="3" key="1">
    <citation type="journal article" date="2019" name="Int. J. Syst. Evol. Microbiol.">
        <title>The Global Catalogue of Microorganisms (GCM) 10K type strain sequencing project: providing services to taxonomists for standard genome sequencing and annotation.</title>
        <authorList>
            <consortium name="The Broad Institute Genomics Platform"/>
            <consortium name="The Broad Institute Genome Sequencing Center for Infectious Disease"/>
            <person name="Wu L."/>
            <person name="Ma J."/>
        </authorList>
    </citation>
    <scope>NUCLEOTIDE SEQUENCE [LARGE SCALE GENOMIC DNA]</scope>
    <source>
        <strain evidence="3">JCM 17906</strain>
    </source>
</reference>
<dbReference type="Proteomes" id="UP001501598">
    <property type="component" value="Unassembled WGS sequence"/>
</dbReference>
<dbReference type="EMBL" id="BAABGT010000041">
    <property type="protein sequence ID" value="GAA4548787.1"/>
    <property type="molecule type" value="Genomic_DNA"/>
</dbReference>
<dbReference type="SUPFAM" id="SSF55729">
    <property type="entry name" value="Acyl-CoA N-acyltransferases (Nat)"/>
    <property type="match status" value="1"/>
</dbReference>
<organism evidence="2 3">
    <name type="scientific">Pseudonocardia xishanensis</name>
    <dbReference type="NCBI Taxonomy" id="630995"/>
    <lineage>
        <taxon>Bacteria</taxon>
        <taxon>Bacillati</taxon>
        <taxon>Actinomycetota</taxon>
        <taxon>Actinomycetes</taxon>
        <taxon>Pseudonocardiales</taxon>
        <taxon>Pseudonocardiaceae</taxon>
        <taxon>Pseudonocardia</taxon>
    </lineage>
</organism>
<keyword evidence="3" id="KW-1185">Reference proteome</keyword>
<evidence type="ECO:0000313" key="3">
    <source>
        <dbReference type="Proteomes" id="UP001501598"/>
    </source>
</evidence>
<feature type="region of interest" description="Disordered" evidence="1">
    <location>
        <begin position="158"/>
        <end position="191"/>
    </location>
</feature>
<proteinExistence type="predicted"/>
<protein>
    <recommendedName>
        <fullName evidence="4">Acetyltransferase (GNAT) family protein</fullName>
    </recommendedName>
</protein>
<dbReference type="InterPro" id="IPR016181">
    <property type="entry name" value="Acyl_CoA_acyltransferase"/>
</dbReference>
<sequence>MGATVSPELVRLRRTEGLSAAAAAVLDRAAGFDAEMGFGPPLRADPLTDADTVLEIDTCLHRHDVGHPEDYVLAAVVVVREIRPGTAVVELVVDPERRSIGVATAVVEALGTDPSQGWVDTGARALRASAYGSHPAAERLARRFGVGSSGVRHHLVLPAEDRPTPGPAPVVRDRLPGEPPTPPRFGGDLGEPDRAAVVLGFDAGFARVVRADRQGLHEHTARPAAILGLEVPGGPPGTRRNAAGRVIAGSVGWLREQGGRSVEALVDGADEDVLEAFRAHRFEHDRSDLTFRIPRAPA</sequence>
<dbReference type="Gene3D" id="3.40.630.30">
    <property type="match status" value="1"/>
</dbReference>
<evidence type="ECO:0000256" key="1">
    <source>
        <dbReference type="SAM" id="MobiDB-lite"/>
    </source>
</evidence>
<gene>
    <name evidence="2" type="ORF">GCM10023175_35770</name>
</gene>